<gene>
    <name evidence="1" type="ORF">FDQ92_12905</name>
</gene>
<dbReference type="RefSeq" id="WP_137425273.1">
    <property type="nucleotide sequence ID" value="NZ_CP040098.1"/>
</dbReference>
<dbReference type="KEGG" id="dax:FDQ92_12905"/>
<evidence type="ECO:0000313" key="2">
    <source>
        <dbReference type="Proteomes" id="UP000298602"/>
    </source>
</evidence>
<protein>
    <submittedName>
        <fullName evidence="1">DUF3124 domain-containing protein</fullName>
    </submittedName>
</protein>
<reference evidence="1 2" key="1">
    <citation type="submission" date="2019-05" db="EMBL/GenBank/DDBJ databases">
        <title>The Complete Genome Sequence of the n-alkane-degrading Desulfoglaeba alkanexedens ALDC reveals multiple alkylsuccinate synthase gene clusters.</title>
        <authorList>
            <person name="Callaghan A.V."/>
            <person name="Davidova I.A."/>
            <person name="Duncan K.E."/>
            <person name="Morris B."/>
            <person name="McInerney M.J."/>
        </authorList>
    </citation>
    <scope>NUCLEOTIDE SEQUENCE [LARGE SCALE GENOMIC DNA]</scope>
    <source>
        <strain evidence="1 2">ALDC</strain>
    </source>
</reference>
<organism evidence="1 2">
    <name type="scientific">Desulfoglaeba alkanexedens ALDC</name>
    <dbReference type="NCBI Taxonomy" id="980445"/>
    <lineage>
        <taxon>Bacteria</taxon>
        <taxon>Pseudomonadati</taxon>
        <taxon>Thermodesulfobacteriota</taxon>
        <taxon>Syntrophobacteria</taxon>
        <taxon>Syntrophobacterales</taxon>
        <taxon>Syntrophobacteraceae</taxon>
        <taxon>Desulfoglaeba</taxon>
    </lineage>
</organism>
<proteinExistence type="predicted"/>
<keyword evidence="2" id="KW-1185">Reference proteome</keyword>
<dbReference type="EMBL" id="CP040098">
    <property type="protein sequence ID" value="QCQ22990.1"/>
    <property type="molecule type" value="Genomic_DNA"/>
</dbReference>
<dbReference type="Proteomes" id="UP000298602">
    <property type="component" value="Chromosome"/>
</dbReference>
<dbReference type="AlphaFoldDB" id="A0A4P8L518"/>
<evidence type="ECO:0000313" key="1">
    <source>
        <dbReference type="EMBL" id="QCQ22990.1"/>
    </source>
</evidence>
<accession>A0A4P8L518</accession>
<dbReference type="OrthoDB" id="283474at2"/>
<dbReference type="Pfam" id="PF11322">
    <property type="entry name" value="DUF3124"/>
    <property type="match status" value="1"/>
</dbReference>
<dbReference type="InterPro" id="IPR021471">
    <property type="entry name" value="DUF3124"/>
</dbReference>
<name>A0A4P8L518_9BACT</name>
<sequence>MNIRWRLFLLGVLAFTITALAWIHPIPCYGETVRSAGQTLYVPAYSHVYHGDKGKTFNLTVTLSVRNADTKASFHLTAVDYYSSKGRLTRNYLEKPVLLGPLESTYFIVGESDVSGGGEPCFIVRWKSDKKINPPVIEAVMIGASSSQGISFVCPARVIEE</sequence>
<reference evidence="1 2" key="2">
    <citation type="submission" date="2019-05" db="EMBL/GenBank/DDBJ databases">
        <authorList>
            <person name="Suflita J.M."/>
            <person name="Marks C.R."/>
        </authorList>
    </citation>
    <scope>NUCLEOTIDE SEQUENCE [LARGE SCALE GENOMIC DNA]</scope>
    <source>
        <strain evidence="1 2">ALDC</strain>
    </source>
</reference>